<dbReference type="GO" id="GO:0000785">
    <property type="term" value="C:chromatin"/>
    <property type="evidence" value="ECO:0007669"/>
    <property type="project" value="UniProtKB-ARBA"/>
</dbReference>
<feature type="region of interest" description="Disordered" evidence="11">
    <location>
        <begin position="827"/>
        <end position="847"/>
    </location>
</feature>
<evidence type="ECO:0000313" key="13">
    <source>
        <dbReference type="EMBL" id="JAP04114.1"/>
    </source>
</evidence>
<dbReference type="AlphaFoldDB" id="A0A0V0G7J4"/>
<evidence type="ECO:0000256" key="4">
    <source>
        <dbReference type="ARBA" id="ARBA00022771"/>
    </source>
</evidence>
<dbReference type="Pfam" id="PF13912">
    <property type="entry name" value="zf-C2H2_6"/>
    <property type="match status" value="2"/>
</dbReference>
<keyword evidence="4 10" id="KW-0863">Zinc-finger</keyword>
<feature type="domain" description="C2H2-type" evidence="12">
    <location>
        <begin position="444"/>
        <end position="471"/>
    </location>
</feature>
<evidence type="ECO:0000256" key="3">
    <source>
        <dbReference type="ARBA" id="ARBA00022737"/>
    </source>
</evidence>
<evidence type="ECO:0000256" key="5">
    <source>
        <dbReference type="ARBA" id="ARBA00022833"/>
    </source>
</evidence>
<dbReference type="GO" id="GO:0000122">
    <property type="term" value="P:negative regulation of transcription by RNA polymerase II"/>
    <property type="evidence" value="ECO:0007669"/>
    <property type="project" value="UniProtKB-ARBA"/>
</dbReference>
<dbReference type="InterPro" id="IPR013087">
    <property type="entry name" value="Znf_C2H2_type"/>
</dbReference>
<dbReference type="PROSITE" id="PS00028">
    <property type="entry name" value="ZINC_FINGER_C2H2_1"/>
    <property type="match status" value="13"/>
</dbReference>
<protein>
    <recommendedName>
        <fullName evidence="12">C2H2-type domain-containing protein</fullName>
    </recommendedName>
</protein>
<comment type="subcellular location">
    <subcellularLocation>
        <location evidence="1">Nucleus</location>
    </subcellularLocation>
</comment>
<feature type="domain" description="C2H2-type" evidence="12">
    <location>
        <begin position="504"/>
        <end position="531"/>
    </location>
</feature>
<evidence type="ECO:0000256" key="7">
    <source>
        <dbReference type="ARBA" id="ARBA00023125"/>
    </source>
</evidence>
<dbReference type="SUPFAM" id="SSF57667">
    <property type="entry name" value="beta-beta-alpha zinc fingers"/>
    <property type="match status" value="5"/>
</dbReference>
<evidence type="ECO:0000256" key="2">
    <source>
        <dbReference type="ARBA" id="ARBA00022723"/>
    </source>
</evidence>
<dbReference type="PANTHER" id="PTHR24394:SF29">
    <property type="entry name" value="MYONEURIN"/>
    <property type="match status" value="1"/>
</dbReference>
<feature type="region of interest" description="Disordered" evidence="11">
    <location>
        <begin position="787"/>
        <end position="806"/>
    </location>
</feature>
<feature type="domain" description="C2H2-type" evidence="12">
    <location>
        <begin position="122"/>
        <end position="149"/>
    </location>
</feature>
<keyword evidence="2" id="KW-0479">Metal-binding</keyword>
<evidence type="ECO:0000256" key="8">
    <source>
        <dbReference type="ARBA" id="ARBA00023163"/>
    </source>
</evidence>
<feature type="domain" description="C2H2-type" evidence="12">
    <location>
        <begin position="150"/>
        <end position="173"/>
    </location>
</feature>
<feature type="domain" description="C2H2-type" evidence="12">
    <location>
        <begin position="532"/>
        <end position="559"/>
    </location>
</feature>
<feature type="compositionally biased region" description="Basic residues" evidence="11">
    <location>
        <begin position="207"/>
        <end position="217"/>
    </location>
</feature>
<evidence type="ECO:0000259" key="12">
    <source>
        <dbReference type="PROSITE" id="PS50157"/>
    </source>
</evidence>
<keyword evidence="5" id="KW-0862">Zinc</keyword>
<feature type="domain" description="C2H2-type" evidence="12">
    <location>
        <begin position="416"/>
        <end position="443"/>
    </location>
</feature>
<organism evidence="13">
    <name type="scientific">Triatoma dimidiata</name>
    <name type="common">Kissing bug</name>
    <name type="synonym">Meccus dimidiatus</name>
    <dbReference type="NCBI Taxonomy" id="72491"/>
    <lineage>
        <taxon>Eukaryota</taxon>
        <taxon>Metazoa</taxon>
        <taxon>Ecdysozoa</taxon>
        <taxon>Arthropoda</taxon>
        <taxon>Hexapoda</taxon>
        <taxon>Insecta</taxon>
        <taxon>Pterygota</taxon>
        <taxon>Neoptera</taxon>
        <taxon>Paraneoptera</taxon>
        <taxon>Hemiptera</taxon>
        <taxon>Heteroptera</taxon>
        <taxon>Panheteroptera</taxon>
        <taxon>Cimicomorpha</taxon>
        <taxon>Reduviidae</taxon>
        <taxon>Triatominae</taxon>
        <taxon>Triatoma</taxon>
    </lineage>
</organism>
<dbReference type="FunFam" id="3.30.160.60:FF:000325">
    <property type="entry name" value="ZFP90 zinc finger protein"/>
    <property type="match status" value="1"/>
</dbReference>
<dbReference type="GO" id="GO:0040029">
    <property type="term" value="P:epigenetic regulation of gene expression"/>
    <property type="evidence" value="ECO:0007669"/>
    <property type="project" value="UniProtKB-ARBA"/>
</dbReference>
<proteinExistence type="predicted"/>
<dbReference type="GO" id="GO:0005634">
    <property type="term" value="C:nucleus"/>
    <property type="evidence" value="ECO:0007669"/>
    <property type="project" value="UniProtKB-SubCell"/>
</dbReference>
<feature type="domain" description="C2H2-type" evidence="12">
    <location>
        <begin position="279"/>
        <end position="306"/>
    </location>
</feature>
<evidence type="ECO:0000256" key="10">
    <source>
        <dbReference type="PROSITE-ProRule" id="PRU00042"/>
    </source>
</evidence>
<evidence type="ECO:0000256" key="11">
    <source>
        <dbReference type="SAM" id="MobiDB-lite"/>
    </source>
</evidence>
<keyword evidence="7" id="KW-0238">DNA-binding</keyword>
<dbReference type="GO" id="GO:0008270">
    <property type="term" value="F:zinc ion binding"/>
    <property type="evidence" value="ECO:0007669"/>
    <property type="project" value="UniProtKB-KW"/>
</dbReference>
<evidence type="ECO:0000256" key="6">
    <source>
        <dbReference type="ARBA" id="ARBA00023015"/>
    </source>
</evidence>
<keyword evidence="8" id="KW-0804">Transcription</keyword>
<dbReference type="FunFam" id="3.30.160.60:FF:000690">
    <property type="entry name" value="Zinc finger protein 354C"/>
    <property type="match status" value="1"/>
</dbReference>
<dbReference type="Gene3D" id="3.30.160.60">
    <property type="entry name" value="Classic Zinc Finger"/>
    <property type="match status" value="9"/>
</dbReference>
<dbReference type="EMBL" id="GECL01002010">
    <property type="protein sequence ID" value="JAP04114.1"/>
    <property type="molecule type" value="Transcribed_RNA"/>
</dbReference>
<dbReference type="GO" id="GO:0003677">
    <property type="term" value="F:DNA binding"/>
    <property type="evidence" value="ECO:0007669"/>
    <property type="project" value="UniProtKB-KW"/>
</dbReference>
<evidence type="ECO:0000256" key="1">
    <source>
        <dbReference type="ARBA" id="ARBA00004123"/>
    </source>
</evidence>
<keyword evidence="9" id="KW-0539">Nucleus</keyword>
<accession>A0A0V0G7J4</accession>
<dbReference type="GO" id="GO:0000981">
    <property type="term" value="F:DNA-binding transcription factor activity, RNA polymerase II-specific"/>
    <property type="evidence" value="ECO:0007669"/>
    <property type="project" value="TreeGrafter"/>
</dbReference>
<dbReference type="PANTHER" id="PTHR24394">
    <property type="entry name" value="ZINC FINGER PROTEIN"/>
    <property type="match status" value="1"/>
</dbReference>
<name>A0A0V0G7J4_TRIDM</name>
<dbReference type="SMART" id="SM00355">
    <property type="entry name" value="ZnF_C2H2"/>
    <property type="match status" value="14"/>
</dbReference>
<dbReference type="FunFam" id="3.30.160.60:FF:000086">
    <property type="entry name" value="transcription factor E4F1 isoform X1"/>
    <property type="match status" value="1"/>
</dbReference>
<keyword evidence="3" id="KW-0677">Repeat</keyword>
<keyword evidence="6" id="KW-0805">Transcription regulation</keyword>
<evidence type="ECO:0000256" key="9">
    <source>
        <dbReference type="ARBA" id="ARBA00023242"/>
    </source>
</evidence>
<dbReference type="GO" id="GO:0003682">
    <property type="term" value="F:chromatin binding"/>
    <property type="evidence" value="ECO:0007669"/>
    <property type="project" value="UniProtKB-ARBA"/>
</dbReference>
<dbReference type="FunFam" id="3.30.160.60:FF:001465">
    <property type="entry name" value="Zinc finger protein 560"/>
    <property type="match status" value="1"/>
</dbReference>
<sequence>EAILKMANSLVATEENYSFNLEWIAEGSGIGEEICGVDKDCIVVPSSPILTKIEPDDVPQQDVDDYVEIQVTEEEVITDQWDAQNNGSEEEPLHFRVDGNPEEDVMVPLPEEQDEYSRLHPYPCDFCSRRFSKKSGLTVHMLSHQVERPHECNLCGASYSRKAELVEHMKIHAYAPIKTEEEEEEEEDEEDIVDDYDQISTITPTKTKQKIKRRKNKESRQDGYSSSNYGEHSDDKLSKRLKRQNASWSYLDDDVKMMVEMARRAAAPKFPIIDPSRPYVCQHCGVGFAREKALTSHTMVHIGDSAFECDYCHDMFQTEKQLEEHISTKHEKHYLNMNRRKNNNYSDLRMNFKQEDADLECHVCSLCNLVFSNFDELLSHKEDHDPEIGIHACYLCNEVYEHVEDLKIHMKATHRHSCSVCEKIFKDEKALSRHLALHPENRSFPCTVCHRRFNNRVKLKKHLGTHDDQKQGILCNDCEQEFPDGQSLLNHRQVDHGVNLSRLFPCYECGKTFNSRSSQQIHIRIHTGEKPYGCRFCWKAFGDGGTLRKHERIHTGEKPYVCPVCSKAFNQRVVLREHIRAHHSGTEGRLSESCYECVVCGSIFVSSRDLYSHLVQHSDENTAKHRFPSSRKYSNKKRKTNTIVTTYHPNYNSNVAGSDESSHEGDLYGKKKINPQYCIQTEPEATTTSHHNEPTIITSSIEEPTIGNGFDTLLSRAGPRRARIVRSGKKGVPKGQNKRFGKGKAKTSRLLNNASYASKYVVSQPDGDCINETSPIFESVIKTEISPSEPQINGNSISLPKSRPRTKNVSYHNMREARFEIATFPTAHESKGKKSKKAQKHKVKREEPSIDTQFVNGIDTSLFDDNHHDSGEQIETCIVDDIDVELKLEVKTTDDLNMSRIGDMLIKTEMVSCDMCSESFVSKSELLKHIQIHI</sequence>
<feature type="non-terminal residue" evidence="13">
    <location>
        <position position="1"/>
    </location>
</feature>
<dbReference type="Pfam" id="PF00096">
    <property type="entry name" value="zf-C2H2"/>
    <property type="match status" value="8"/>
</dbReference>
<feature type="compositionally biased region" description="Basic residues" evidence="11">
    <location>
        <begin position="831"/>
        <end position="843"/>
    </location>
</feature>
<feature type="compositionally biased region" description="Polar residues" evidence="11">
    <location>
        <begin position="787"/>
        <end position="799"/>
    </location>
</feature>
<feature type="domain" description="C2H2-type" evidence="12">
    <location>
        <begin position="560"/>
        <end position="588"/>
    </location>
</feature>
<feature type="domain" description="C2H2-type" evidence="12">
    <location>
        <begin position="307"/>
        <end position="330"/>
    </location>
</feature>
<feature type="domain" description="C2H2-type" evidence="12">
    <location>
        <begin position="595"/>
        <end position="622"/>
    </location>
</feature>
<dbReference type="PROSITE" id="PS50157">
    <property type="entry name" value="ZINC_FINGER_C2H2_2"/>
    <property type="match status" value="11"/>
</dbReference>
<reference evidence="13" key="1">
    <citation type="journal article" date="2018" name="J. Proteomics">
        <title>Exploring the molecular complexity of Triatoma dimidiata sialome.</title>
        <authorList>
            <person name="Santiago P.B."/>
            <person name="de Araujo C.N."/>
            <person name="Charneau S."/>
            <person name="Bastos I.M.D."/>
            <person name="Assumpcao T.C.F."/>
            <person name="Queiroz R.M.L."/>
            <person name="Praca Y.R."/>
            <person name="Cordeiro T.M."/>
            <person name="Garcia C.H.S."/>
            <person name="da Silva I.G."/>
            <person name="Raiol T."/>
            <person name="Motta F.N."/>
            <person name="de Araujo Oliveira J.V."/>
            <person name="de Sousa M.V."/>
            <person name="Ribeiro J.M.C."/>
            <person name="de Santana J.M."/>
        </authorList>
    </citation>
    <scope>NUCLEOTIDE SEQUENCE</scope>
    <source>
        <strain evidence="13">Santander</strain>
        <tissue evidence="13">Salivary glands</tissue>
    </source>
</reference>
<dbReference type="InterPro" id="IPR036236">
    <property type="entry name" value="Znf_C2H2_sf"/>
</dbReference>
<feature type="region of interest" description="Disordered" evidence="11">
    <location>
        <begin position="176"/>
        <end position="238"/>
    </location>
</feature>
<feature type="domain" description="C2H2-type" evidence="12">
    <location>
        <begin position="911"/>
        <end position="934"/>
    </location>
</feature>
<feature type="compositionally biased region" description="Acidic residues" evidence="11">
    <location>
        <begin position="180"/>
        <end position="197"/>
    </location>
</feature>